<protein>
    <submittedName>
        <fullName evidence="2">Uncharacterized protein</fullName>
    </submittedName>
</protein>
<keyword evidence="1" id="KW-0175">Coiled coil</keyword>
<name>A0A0F9HBC4_9ZZZZ</name>
<reference evidence="2" key="1">
    <citation type="journal article" date="2015" name="Nature">
        <title>Complex archaea that bridge the gap between prokaryotes and eukaryotes.</title>
        <authorList>
            <person name="Spang A."/>
            <person name="Saw J.H."/>
            <person name="Jorgensen S.L."/>
            <person name="Zaremba-Niedzwiedzka K."/>
            <person name="Martijn J."/>
            <person name="Lind A.E."/>
            <person name="van Eijk R."/>
            <person name="Schleper C."/>
            <person name="Guy L."/>
            <person name="Ettema T.J."/>
        </authorList>
    </citation>
    <scope>NUCLEOTIDE SEQUENCE</scope>
</reference>
<dbReference type="EMBL" id="LAZR01015553">
    <property type="protein sequence ID" value="KKM08511.1"/>
    <property type="molecule type" value="Genomic_DNA"/>
</dbReference>
<proteinExistence type="predicted"/>
<dbReference type="AlphaFoldDB" id="A0A0F9HBC4"/>
<accession>A0A0F9HBC4</accession>
<sequence>IYAMTEDRCVGSVSPMAMAGGAKALAMTVWHNDELSSEINGLLTDESFRVIAKRNGQQFPLVYSMVYEEDGITPMIKAVFDTTTAARVDSLISDIITLEMVIDSTFVATSATISNLQSANDGLTLENQQLQVAYDTQLARADSLQGLVDNFPDIADLQNRLDSANDRIVELESDFAQANVGLINALGVIRQAIIRIRSR</sequence>
<organism evidence="2">
    <name type="scientific">marine sediment metagenome</name>
    <dbReference type="NCBI Taxonomy" id="412755"/>
    <lineage>
        <taxon>unclassified sequences</taxon>
        <taxon>metagenomes</taxon>
        <taxon>ecological metagenomes</taxon>
    </lineage>
</organism>
<comment type="caution">
    <text evidence="2">The sequence shown here is derived from an EMBL/GenBank/DDBJ whole genome shotgun (WGS) entry which is preliminary data.</text>
</comment>
<feature type="coiled-coil region" evidence="1">
    <location>
        <begin position="113"/>
        <end position="174"/>
    </location>
</feature>
<evidence type="ECO:0000256" key="1">
    <source>
        <dbReference type="SAM" id="Coils"/>
    </source>
</evidence>
<evidence type="ECO:0000313" key="2">
    <source>
        <dbReference type="EMBL" id="KKM08511.1"/>
    </source>
</evidence>
<feature type="non-terminal residue" evidence="2">
    <location>
        <position position="1"/>
    </location>
</feature>
<gene>
    <name evidence="2" type="ORF">LCGC14_1723900</name>
</gene>